<feature type="compositionally biased region" description="Low complexity" evidence="1">
    <location>
        <begin position="138"/>
        <end position="152"/>
    </location>
</feature>
<feature type="compositionally biased region" description="Low complexity" evidence="1">
    <location>
        <begin position="48"/>
        <end position="58"/>
    </location>
</feature>
<dbReference type="EMBL" id="LR700248">
    <property type="protein sequence ID" value="VVH79035.1"/>
    <property type="molecule type" value="Genomic_DNA"/>
</dbReference>
<accession>A0A5E5QSG3</accession>
<evidence type="ECO:0000256" key="1">
    <source>
        <dbReference type="SAM" id="MobiDB-lite"/>
    </source>
</evidence>
<name>A0A5E5QSG3_PSEAI</name>
<gene>
    <name evidence="2" type="ORF">TUEID40_00182</name>
</gene>
<reference evidence="2" key="1">
    <citation type="submission" date="2019-09" db="EMBL/GenBank/DDBJ databases">
        <authorList>
            <person name="Gross C."/>
            <person name="Bohn E."/>
        </authorList>
    </citation>
    <scope>NUCLEOTIDE SEQUENCE</scope>
    <source>
        <strain evidence="2">ID40</strain>
    </source>
</reference>
<organism evidence="2">
    <name type="scientific">Pseudomonas aeruginosa</name>
    <dbReference type="NCBI Taxonomy" id="287"/>
    <lineage>
        <taxon>Bacteria</taxon>
        <taxon>Pseudomonadati</taxon>
        <taxon>Pseudomonadota</taxon>
        <taxon>Gammaproteobacteria</taxon>
        <taxon>Pseudomonadales</taxon>
        <taxon>Pseudomonadaceae</taxon>
        <taxon>Pseudomonas</taxon>
    </lineage>
</organism>
<proteinExistence type="predicted"/>
<feature type="compositionally biased region" description="Basic residues" evidence="1">
    <location>
        <begin position="66"/>
        <end position="83"/>
    </location>
</feature>
<sequence length="241" mass="26318">MLEQQRLVSLVRARLAGRLQAAAQQRHQAGRIDDERRRRQQQPLERLSAASSSRPSASTGWPSRPGAKRRDARFRARSVRPSRHLPAGARPADRPRAHPVPAPAGSCPASSGRPRAVAPRRPAPGAAAPASPRDRPGRAGARRQPYFPAARHGGARRGSARETAGILRALRSRPVAQRIAGLLTHSWLSLARVQGWWTCRSVIATSTLRSPVYGSRPWTLMKLSSIRTSPRSQANARVSSR</sequence>
<feature type="region of interest" description="Disordered" evidence="1">
    <location>
        <begin position="20"/>
        <end position="160"/>
    </location>
</feature>
<dbReference type="AlphaFoldDB" id="A0A5E5QSG3"/>
<evidence type="ECO:0000313" key="2">
    <source>
        <dbReference type="EMBL" id="VVH79035.1"/>
    </source>
</evidence>
<feature type="compositionally biased region" description="Low complexity" evidence="1">
    <location>
        <begin position="108"/>
        <end position="131"/>
    </location>
</feature>
<protein>
    <submittedName>
        <fullName evidence="2">Uncharacterized protein</fullName>
    </submittedName>
</protein>